<dbReference type="InterPro" id="IPR046664">
    <property type="entry name" value="DUF6773"/>
</dbReference>
<comment type="caution">
    <text evidence="2">The sequence shown here is derived from an EMBL/GenBank/DDBJ whole genome shotgun (WGS) entry which is preliminary data.</text>
</comment>
<feature type="transmembrane region" description="Helical" evidence="1">
    <location>
        <begin position="127"/>
        <end position="153"/>
    </location>
</feature>
<dbReference type="Pfam" id="PF20563">
    <property type="entry name" value="DUF6773"/>
    <property type="match status" value="1"/>
</dbReference>
<keyword evidence="3" id="KW-1185">Reference proteome</keyword>
<gene>
    <name evidence="2" type="ORF">ACFQ4B_03420</name>
</gene>
<evidence type="ECO:0000256" key="1">
    <source>
        <dbReference type="SAM" id="Phobius"/>
    </source>
</evidence>
<feature type="transmembrane region" description="Helical" evidence="1">
    <location>
        <begin position="21"/>
        <end position="42"/>
    </location>
</feature>
<dbReference type="Proteomes" id="UP001597180">
    <property type="component" value="Unassembled WGS sequence"/>
</dbReference>
<protein>
    <submittedName>
        <fullName evidence="2">DUF6773 family protein</fullName>
    </submittedName>
</protein>
<dbReference type="EMBL" id="JBHTLU010000007">
    <property type="protein sequence ID" value="MFD1219160.1"/>
    <property type="molecule type" value="Genomic_DNA"/>
</dbReference>
<evidence type="ECO:0000313" key="3">
    <source>
        <dbReference type="Proteomes" id="UP001597180"/>
    </source>
</evidence>
<keyword evidence="1" id="KW-0472">Membrane</keyword>
<accession>A0ABW3UI03</accession>
<proteinExistence type="predicted"/>
<reference evidence="3" key="1">
    <citation type="journal article" date="2019" name="Int. J. Syst. Evol. Microbiol.">
        <title>The Global Catalogue of Microorganisms (GCM) 10K type strain sequencing project: providing services to taxonomists for standard genome sequencing and annotation.</title>
        <authorList>
            <consortium name="The Broad Institute Genomics Platform"/>
            <consortium name="The Broad Institute Genome Sequencing Center for Infectious Disease"/>
            <person name="Wu L."/>
            <person name="Ma J."/>
        </authorList>
    </citation>
    <scope>NUCLEOTIDE SEQUENCE [LARGE SCALE GENOMIC DNA]</scope>
    <source>
        <strain evidence="3">CCUG 53270</strain>
    </source>
</reference>
<keyword evidence="1" id="KW-0812">Transmembrane</keyword>
<feature type="transmembrane region" description="Helical" evidence="1">
    <location>
        <begin position="54"/>
        <end position="74"/>
    </location>
</feature>
<organism evidence="2 3">
    <name type="scientific">Paenibacillus vulneris</name>
    <dbReference type="NCBI Taxonomy" id="1133364"/>
    <lineage>
        <taxon>Bacteria</taxon>
        <taxon>Bacillati</taxon>
        <taxon>Bacillota</taxon>
        <taxon>Bacilli</taxon>
        <taxon>Bacillales</taxon>
        <taxon>Paenibacillaceae</taxon>
        <taxon>Paenibacillus</taxon>
    </lineage>
</organism>
<sequence length="168" mass="18872">MIWTRKSAVDDERIVNMKNKIFKEAYALIMTICSISVIVKTFMSSDMESVMLELLILAGGSLYCFIRSVTLGLYSDEVEVHDRKRKMSFSKRIAFTGLVIGFSIAMLLGIRSAVLYGDGGGATTIKYFFIVFFVSLIIYIPFFVAAVSGLHYFANKVSRNMSHNDLES</sequence>
<name>A0ABW3UI03_9BACL</name>
<feature type="transmembrane region" description="Helical" evidence="1">
    <location>
        <begin position="95"/>
        <end position="115"/>
    </location>
</feature>
<dbReference type="RefSeq" id="WP_345591597.1">
    <property type="nucleotide sequence ID" value="NZ_BAABJG010000027.1"/>
</dbReference>
<evidence type="ECO:0000313" key="2">
    <source>
        <dbReference type="EMBL" id="MFD1219160.1"/>
    </source>
</evidence>
<keyword evidence="1" id="KW-1133">Transmembrane helix</keyword>